<dbReference type="PROSITE" id="PS50889">
    <property type="entry name" value="S4"/>
    <property type="match status" value="1"/>
</dbReference>
<evidence type="ECO:0000313" key="7">
    <source>
        <dbReference type="Proteomes" id="UP000000528"/>
    </source>
</evidence>
<dbReference type="GO" id="GO:0003723">
    <property type="term" value="F:RNA binding"/>
    <property type="evidence" value="ECO:0007669"/>
    <property type="project" value="UniProtKB-KW"/>
</dbReference>
<organism evidence="7">
    <name type="scientific">Mycoplasmopsis pulmonis (strain UAB CTIP)</name>
    <name type="common">Mycoplasma pulmonis</name>
    <dbReference type="NCBI Taxonomy" id="272635"/>
    <lineage>
        <taxon>Bacteria</taxon>
        <taxon>Bacillati</taxon>
        <taxon>Mycoplasmatota</taxon>
        <taxon>Mycoplasmoidales</taxon>
        <taxon>Metamycoplasmataceae</taxon>
        <taxon>Mycoplasmopsis</taxon>
    </lineage>
</organism>
<evidence type="ECO:0000259" key="5">
    <source>
        <dbReference type="SMART" id="SM00363"/>
    </source>
</evidence>
<dbReference type="BioCyc" id="MPUL272635:G1GT6-337-MONOMER"/>
<dbReference type="AlphaFoldDB" id="Q98QM4"/>
<evidence type="ECO:0000256" key="4">
    <source>
        <dbReference type="RuleBase" id="RU003887"/>
    </source>
</evidence>
<dbReference type="SUPFAM" id="SSF55120">
    <property type="entry name" value="Pseudouridine synthase"/>
    <property type="match status" value="1"/>
</dbReference>
<keyword evidence="7" id="KW-1185">Reference proteome</keyword>
<reference evidence="6 7" key="1">
    <citation type="journal article" date="2001" name="Nucleic Acids Res.">
        <title>The complete genome sequence of the murine respiratory pathogen Mycoplasma pulmonis.</title>
        <authorList>
            <person name="Chambaud I."/>
            <person name="Heilig R."/>
            <person name="Ferris S."/>
            <person name="Barbe V."/>
            <person name="Samson D."/>
            <person name="Galisson F."/>
            <person name="Moszer I."/>
            <person name="Dybvig K."/>
            <person name="Wroblewski H."/>
            <person name="Viari A."/>
            <person name="Rocha E.P.C."/>
            <person name="Blanchard A."/>
        </authorList>
    </citation>
    <scope>NUCLEOTIDE SEQUENCE [LARGE SCALE GENOMIC DNA]</scope>
    <source>
        <strain evidence="6 7">UAB CTIP</strain>
    </source>
</reference>
<dbReference type="InterPro" id="IPR042092">
    <property type="entry name" value="PsdUridine_s_RsuA/RluB/E/F_cat"/>
</dbReference>
<dbReference type="InterPro" id="IPR020103">
    <property type="entry name" value="PsdUridine_synth_cat_dom_sf"/>
</dbReference>
<dbReference type="SUPFAM" id="SSF55174">
    <property type="entry name" value="Alpha-L RNA-binding motif"/>
    <property type="match status" value="1"/>
</dbReference>
<comment type="similarity">
    <text evidence="1 4">Belongs to the pseudouridine synthase RsuA family.</text>
</comment>
<dbReference type="EMBL" id="AL445564">
    <property type="protein sequence ID" value="CAC13510.1"/>
    <property type="molecule type" value="Genomic_DNA"/>
</dbReference>
<proteinExistence type="inferred from homology"/>
<dbReference type="STRING" id="272635.gene:17576928"/>
<sequence>MKIQKRIAHLGYCSRRQAEALILQNKVKVNSSFATIGQIVSDQDIIEINGKILVEKENEKEYYLLHKPPKTISSTKDEKNRQVVTDLVKSKSRVYPVGRLDYNTTGVLILTNDGDLTQKLLHPKYQIKRLYHCKLDIPLEEKELIYLNEEKIYIDKKLSIHKVLQVEKKSYLVELHQGSYHHVKKIFEKVNRKVVKLKRLAFGPITIDNLPEGYFRKLTFKEIKTLKALTRD</sequence>
<dbReference type="GO" id="GO:0000455">
    <property type="term" value="P:enzyme-directed rRNA pseudouridine synthesis"/>
    <property type="evidence" value="ECO:0007669"/>
    <property type="project" value="UniProtKB-ARBA"/>
</dbReference>
<dbReference type="GO" id="GO:0016829">
    <property type="term" value="F:lyase activity"/>
    <property type="evidence" value="ECO:0007669"/>
    <property type="project" value="UniProtKB-KW"/>
</dbReference>
<dbReference type="PANTHER" id="PTHR47683">
    <property type="entry name" value="PSEUDOURIDINE SYNTHASE FAMILY PROTEIN-RELATED"/>
    <property type="match status" value="1"/>
</dbReference>
<evidence type="ECO:0000313" key="6">
    <source>
        <dbReference type="EMBL" id="CAC13510.1"/>
    </source>
</evidence>
<dbReference type="NCBIfam" id="TIGR00093">
    <property type="entry name" value="pseudouridine synthase"/>
    <property type="match status" value="1"/>
</dbReference>
<dbReference type="Gene3D" id="3.30.70.1560">
    <property type="entry name" value="Alpha-L RNA-binding motif"/>
    <property type="match status" value="1"/>
</dbReference>
<dbReference type="KEGG" id="mpu:MYPU_3370"/>
<dbReference type="Gene3D" id="3.10.290.10">
    <property type="entry name" value="RNA-binding S4 domain"/>
    <property type="match status" value="1"/>
</dbReference>
<dbReference type="Proteomes" id="UP000000528">
    <property type="component" value="Chromosome"/>
</dbReference>
<dbReference type="CDD" id="cd00165">
    <property type="entry name" value="S4"/>
    <property type="match status" value="1"/>
</dbReference>
<gene>
    <name evidence="6" type="ordered locus">MYPU_3370</name>
</gene>
<keyword evidence="2 4" id="KW-0413">Isomerase</keyword>
<dbReference type="SMART" id="SM00363">
    <property type="entry name" value="S4"/>
    <property type="match status" value="1"/>
</dbReference>
<dbReference type="PROSITE" id="PS01149">
    <property type="entry name" value="PSI_RSU"/>
    <property type="match status" value="1"/>
</dbReference>
<dbReference type="PIR" id="A99554">
    <property type="entry name" value="A99554"/>
</dbReference>
<keyword evidence="6" id="KW-0456">Lyase</keyword>
<evidence type="ECO:0000256" key="3">
    <source>
        <dbReference type="PROSITE-ProRule" id="PRU00182"/>
    </source>
</evidence>
<keyword evidence="3" id="KW-0694">RNA-binding</keyword>
<dbReference type="InterPro" id="IPR050343">
    <property type="entry name" value="RsuA_PseudoU_synthase"/>
</dbReference>
<dbReference type="Gene3D" id="3.30.70.580">
    <property type="entry name" value="Pseudouridine synthase I, catalytic domain, N-terminal subdomain"/>
    <property type="match status" value="1"/>
</dbReference>
<evidence type="ECO:0000256" key="1">
    <source>
        <dbReference type="ARBA" id="ARBA00008348"/>
    </source>
</evidence>
<dbReference type="RefSeq" id="WP_010925141.1">
    <property type="nucleotide sequence ID" value="NC_002771.1"/>
</dbReference>
<protein>
    <recommendedName>
        <fullName evidence="4">Pseudouridine synthase</fullName>
        <ecNumber evidence="4">5.4.99.-</ecNumber>
    </recommendedName>
</protein>
<dbReference type="InterPro" id="IPR018496">
    <property type="entry name" value="PsdUridine_synth_RsuA/RluB_CS"/>
</dbReference>
<dbReference type="eggNOG" id="COG1187">
    <property type="taxonomic scope" value="Bacteria"/>
</dbReference>
<dbReference type="PANTHER" id="PTHR47683:SF2">
    <property type="entry name" value="RNA-BINDING S4 DOMAIN-CONTAINING PROTEIN"/>
    <property type="match status" value="1"/>
</dbReference>
<dbReference type="GO" id="GO:0120159">
    <property type="term" value="F:rRNA pseudouridine synthase activity"/>
    <property type="evidence" value="ECO:0007669"/>
    <property type="project" value="UniProtKB-ARBA"/>
</dbReference>
<dbReference type="CDD" id="cd02870">
    <property type="entry name" value="PseudoU_synth_RsuA_like"/>
    <property type="match status" value="1"/>
</dbReference>
<dbReference type="Pfam" id="PF01479">
    <property type="entry name" value="S4"/>
    <property type="match status" value="1"/>
</dbReference>
<dbReference type="EC" id="5.4.99.-" evidence="4"/>
<dbReference type="InterPro" id="IPR020094">
    <property type="entry name" value="TruA/RsuA/RluB/E/F_N"/>
</dbReference>
<evidence type="ECO:0000256" key="2">
    <source>
        <dbReference type="ARBA" id="ARBA00023235"/>
    </source>
</evidence>
<dbReference type="Pfam" id="PF00849">
    <property type="entry name" value="PseudoU_synth_2"/>
    <property type="match status" value="1"/>
</dbReference>
<dbReference type="InterPro" id="IPR000748">
    <property type="entry name" value="PsdUridine_synth_RsuA/RluB/E/F"/>
</dbReference>
<dbReference type="InterPro" id="IPR006145">
    <property type="entry name" value="PsdUridine_synth_RsuA/RluA"/>
</dbReference>
<feature type="domain" description="RNA-binding S4" evidence="5">
    <location>
        <begin position="1"/>
        <end position="60"/>
    </location>
</feature>
<dbReference type="InterPro" id="IPR036986">
    <property type="entry name" value="S4_RNA-bd_sf"/>
</dbReference>
<dbReference type="HOGENOM" id="CLU_024979_1_2_14"/>
<dbReference type="InterPro" id="IPR002942">
    <property type="entry name" value="S4_RNA-bd"/>
</dbReference>
<name>Q98QM4_MYCPU</name>
<accession>Q98QM4</accession>